<evidence type="ECO:0000313" key="3">
    <source>
        <dbReference type="Proteomes" id="UP001331515"/>
    </source>
</evidence>
<accession>A0AAN8CCV5</accession>
<evidence type="ECO:0000313" key="2">
    <source>
        <dbReference type="EMBL" id="KAK5901362.1"/>
    </source>
</evidence>
<feature type="compositionally biased region" description="Basic and acidic residues" evidence="1">
    <location>
        <begin position="32"/>
        <end position="48"/>
    </location>
</feature>
<dbReference type="Proteomes" id="UP001331515">
    <property type="component" value="Unassembled WGS sequence"/>
</dbReference>
<keyword evidence="3" id="KW-1185">Reference proteome</keyword>
<reference evidence="2 3" key="1">
    <citation type="journal article" date="2023" name="Mol. Biol. Evol.">
        <title>Genomics of Secondarily Temperate Adaptation in the Only Non-Antarctic Icefish.</title>
        <authorList>
            <person name="Rivera-Colon A.G."/>
            <person name="Rayamajhi N."/>
            <person name="Minhas B.F."/>
            <person name="Madrigal G."/>
            <person name="Bilyk K.T."/>
            <person name="Yoon V."/>
            <person name="Hune M."/>
            <person name="Gregory S."/>
            <person name="Cheng C.H.C."/>
            <person name="Catchen J.M."/>
        </authorList>
    </citation>
    <scope>NUCLEOTIDE SEQUENCE [LARGE SCALE GENOMIC DNA]</scope>
    <source>
        <tissue evidence="2">White muscle</tissue>
    </source>
</reference>
<feature type="compositionally biased region" description="Basic residues" evidence="1">
    <location>
        <begin position="49"/>
        <end position="58"/>
    </location>
</feature>
<comment type="caution">
    <text evidence="2">The sequence shown here is derived from an EMBL/GenBank/DDBJ whole genome shotgun (WGS) entry which is preliminary data.</text>
</comment>
<dbReference type="EMBL" id="JAURVH010001532">
    <property type="protein sequence ID" value="KAK5901362.1"/>
    <property type="molecule type" value="Genomic_DNA"/>
</dbReference>
<gene>
    <name evidence="2" type="ORF">CgunFtcFv8_026243</name>
</gene>
<name>A0AAN8CCV5_CHAGU</name>
<protein>
    <submittedName>
        <fullName evidence="2">Uncharacterized protein</fullName>
    </submittedName>
</protein>
<dbReference type="AlphaFoldDB" id="A0AAN8CCV5"/>
<organism evidence="2 3">
    <name type="scientific">Champsocephalus gunnari</name>
    <name type="common">Mackerel icefish</name>
    <dbReference type="NCBI Taxonomy" id="52237"/>
    <lineage>
        <taxon>Eukaryota</taxon>
        <taxon>Metazoa</taxon>
        <taxon>Chordata</taxon>
        <taxon>Craniata</taxon>
        <taxon>Vertebrata</taxon>
        <taxon>Euteleostomi</taxon>
        <taxon>Actinopterygii</taxon>
        <taxon>Neopterygii</taxon>
        <taxon>Teleostei</taxon>
        <taxon>Neoteleostei</taxon>
        <taxon>Acanthomorphata</taxon>
        <taxon>Eupercaria</taxon>
        <taxon>Perciformes</taxon>
        <taxon>Notothenioidei</taxon>
        <taxon>Channichthyidae</taxon>
        <taxon>Champsocephalus</taxon>
    </lineage>
</organism>
<evidence type="ECO:0000256" key="1">
    <source>
        <dbReference type="SAM" id="MobiDB-lite"/>
    </source>
</evidence>
<sequence>MQPENDPGDGQSVCQVSDPQNRAVEQWLTELRGGRTEKEMLRDRQRVDGKKKKKKKKAAILNKKSS</sequence>
<proteinExistence type="predicted"/>
<feature type="region of interest" description="Disordered" evidence="1">
    <location>
        <begin position="1"/>
        <end position="66"/>
    </location>
</feature>